<evidence type="ECO:0000256" key="2">
    <source>
        <dbReference type="ARBA" id="ARBA00022475"/>
    </source>
</evidence>
<keyword evidence="3 7" id="KW-0812">Transmembrane</keyword>
<evidence type="ECO:0000256" key="6">
    <source>
        <dbReference type="SAM" id="MobiDB-lite"/>
    </source>
</evidence>
<evidence type="ECO:0000256" key="7">
    <source>
        <dbReference type="SAM" id="Phobius"/>
    </source>
</evidence>
<feature type="transmembrane region" description="Helical" evidence="7">
    <location>
        <begin position="553"/>
        <end position="571"/>
    </location>
</feature>
<keyword evidence="2" id="KW-1003">Cell membrane</keyword>
<dbReference type="PANTHER" id="PTHR43478">
    <property type="entry name" value="NA+/H+ ANTIPORTER-RELATED"/>
    <property type="match status" value="1"/>
</dbReference>
<feature type="transmembrane region" description="Helical" evidence="7">
    <location>
        <begin position="241"/>
        <end position="260"/>
    </location>
</feature>
<keyword evidence="4 7" id="KW-1133">Transmembrane helix</keyword>
<feature type="transmembrane region" description="Helical" evidence="7">
    <location>
        <begin position="526"/>
        <end position="546"/>
    </location>
</feature>
<feature type="transmembrane region" description="Helical" evidence="7">
    <location>
        <begin position="140"/>
        <end position="168"/>
    </location>
</feature>
<sequence>MKFLSSLFFCLALFLFAPSANAQVELAPTPPQFKIEIQGYVMTDVPVSKITIRAYDIDGKFDKTYNGNPLIKGIRLKTRTSDDTRLEAFKNGVLELKSNLAKRHKIYVVSNEIVVDPENPRKGVLPVVRINRWMSIVPPLIAVLLAVWLKNVLISLFTAIWVGATILFQGNLWKAFLETIDTFLVGEMVAVSSSGEHSHMQIALFTLFLGAMVGVMSQSGGTMALVNKMKSVTQTREQGQVMTWFLGLIVFFDDYANTLLVGSTMRPVTDRLKISREKLAFLVDSTAAPIAGLAIISTWVGVEVNYIEDAYQSLGITGDAYTTFLYTIPFRFYPLHLLVFVLLIAYTGHDFGSMLKAEERALLADDPETSSEKETTVDKDEEKDEEKKEEEPSETEKLPGSDAKHQLARNAIMPLCLLVIAIAVGLWMTGKENLAEDKPQSVANILGAANSQHVLLVSSFIASIFAVAMATFSRSLSLRESLEAWMDGAKNMFEAVVTLSLAWGIAILCHNDYLNTAGFIIEISDGLFSAVWMPTLAFILAGLVAFATGSSWATMGLLMPVLIPVVFHMILNQEQGAVVNGHHPILLGTIGAILAGAIFGDHCSPISDTTILSSAASGCDHLDHVRTQIPYAFTVAGVSLVFGYIPVGFGLSPVITLPLGVGVLLVIVLFWGRPGVVAVVEEKTEENPKEDEL</sequence>
<feature type="region of interest" description="Disordered" evidence="6">
    <location>
        <begin position="363"/>
        <end position="402"/>
    </location>
</feature>
<feature type="transmembrane region" description="Helical" evidence="7">
    <location>
        <begin position="202"/>
        <end position="221"/>
    </location>
</feature>
<dbReference type="EMBL" id="UOGL01000112">
    <property type="protein sequence ID" value="VAX37301.1"/>
    <property type="molecule type" value="Genomic_DNA"/>
</dbReference>
<feature type="transmembrane region" description="Helical" evidence="7">
    <location>
        <begin position="450"/>
        <end position="472"/>
    </location>
</feature>
<keyword evidence="5 7" id="KW-0472">Membrane</keyword>
<dbReference type="InterPro" id="IPR018461">
    <property type="entry name" value="Na/H_Antiport_NhaC-like_C"/>
</dbReference>
<evidence type="ECO:0000313" key="9">
    <source>
        <dbReference type="EMBL" id="VAX37301.1"/>
    </source>
</evidence>
<feature type="transmembrane region" description="Helical" evidence="7">
    <location>
        <begin position="583"/>
        <end position="600"/>
    </location>
</feature>
<evidence type="ECO:0000259" key="8">
    <source>
        <dbReference type="Pfam" id="PF03553"/>
    </source>
</evidence>
<proteinExistence type="predicted"/>
<feature type="transmembrane region" description="Helical" evidence="7">
    <location>
        <begin position="493"/>
        <end position="514"/>
    </location>
</feature>
<reference evidence="9" key="1">
    <citation type="submission" date="2018-06" db="EMBL/GenBank/DDBJ databases">
        <authorList>
            <person name="Zhirakovskaya E."/>
        </authorList>
    </citation>
    <scope>NUCLEOTIDE SEQUENCE</scope>
</reference>
<dbReference type="PANTHER" id="PTHR43478:SF1">
    <property type="entry name" value="NA+_H+ ANTIPORTER NHAC-LIKE C-TERMINAL DOMAIN-CONTAINING PROTEIN"/>
    <property type="match status" value="1"/>
</dbReference>
<evidence type="ECO:0000256" key="1">
    <source>
        <dbReference type="ARBA" id="ARBA00004651"/>
    </source>
</evidence>
<evidence type="ECO:0000256" key="5">
    <source>
        <dbReference type="ARBA" id="ARBA00023136"/>
    </source>
</evidence>
<comment type="subcellular location">
    <subcellularLocation>
        <location evidence="1">Cell membrane</location>
        <topology evidence="1">Multi-pass membrane protein</topology>
    </subcellularLocation>
</comment>
<evidence type="ECO:0000256" key="3">
    <source>
        <dbReference type="ARBA" id="ARBA00022692"/>
    </source>
</evidence>
<gene>
    <name evidence="9" type="ORF">MNBD_PLANCTO02-1302</name>
</gene>
<feature type="transmembrane region" description="Helical" evidence="7">
    <location>
        <begin position="281"/>
        <end position="300"/>
    </location>
</feature>
<feature type="compositionally biased region" description="Basic and acidic residues" evidence="6">
    <location>
        <begin position="370"/>
        <end position="402"/>
    </location>
</feature>
<feature type="transmembrane region" description="Helical" evidence="7">
    <location>
        <begin position="655"/>
        <end position="672"/>
    </location>
</feature>
<dbReference type="Pfam" id="PF03553">
    <property type="entry name" value="Na_H_antiporter"/>
    <property type="match status" value="1"/>
</dbReference>
<organism evidence="9">
    <name type="scientific">hydrothermal vent metagenome</name>
    <dbReference type="NCBI Taxonomy" id="652676"/>
    <lineage>
        <taxon>unclassified sequences</taxon>
        <taxon>metagenomes</taxon>
        <taxon>ecological metagenomes</taxon>
    </lineage>
</organism>
<feature type="transmembrane region" description="Helical" evidence="7">
    <location>
        <begin position="631"/>
        <end position="649"/>
    </location>
</feature>
<evidence type="ECO:0000256" key="4">
    <source>
        <dbReference type="ARBA" id="ARBA00022989"/>
    </source>
</evidence>
<protein>
    <submittedName>
        <fullName evidence="9">Na+/H+ antiporter</fullName>
    </submittedName>
</protein>
<dbReference type="AlphaFoldDB" id="A0A3B1DEL6"/>
<feature type="transmembrane region" description="Helical" evidence="7">
    <location>
        <begin position="411"/>
        <end position="430"/>
    </location>
</feature>
<feature type="domain" description="Na+/H+ antiporter NhaC-like C-terminal" evidence="8">
    <location>
        <begin position="296"/>
        <end position="642"/>
    </location>
</feature>
<name>A0A3B1DEL6_9ZZZZ</name>
<dbReference type="GO" id="GO:0005886">
    <property type="term" value="C:plasma membrane"/>
    <property type="evidence" value="ECO:0007669"/>
    <property type="project" value="UniProtKB-SubCell"/>
</dbReference>
<accession>A0A3B1DEL6</accession>
<feature type="transmembrane region" description="Helical" evidence="7">
    <location>
        <begin position="320"/>
        <end position="346"/>
    </location>
</feature>